<name>F4RSX1_MELLP</name>
<sequence length="541" mass="62047">MTHSARSWDTVKRRNCKNKSWKEWKKMIMDHFGTPTWKRKMAMAFDRDTFKWENREKPTAWLLLQRRRMDAAWPFLTISEQIDKVLSLCNGDIEHAVQSRIIDRSDFESFIIIFEDVVTNTSVCRSLQKMRDNRSSNFTRREGASGFKDYKSTEHPKSQEPGKYRDYKQSKTPSGNTGKVAFRNDNTRGGRFEKRPIHAISNDTDAEYGNEDLTDKSDEIGEEGSESSEDDELDLCVGNIDMIGTYQENESVPPAEQIVEETVQIQEPTLSIKDLAKNLRIAEEANLSVIPPPFIERDEFESPESRIFVAISISGFSSNMLLNTGIEPSVASTKVLNRYWPTWRTDMKTVRGDDMYSKDRNILGNISIPIKLEHAHKPCFLAVNFRVLNDDSLDHMILGSRDLREFRFSMHLKGRSCCKIRTTTTNETFKFPIIPQQIWDEAYETYPQNRIATITVEYKDGLDIAELQSQASIPQVWEESEKSSSQVSDARLMMSKPERGRAHTTGQHCITSALLSKGEKVEVLLDSGAAMFYSCTTTNDR</sequence>
<feature type="region of interest" description="Disordered" evidence="1">
    <location>
        <begin position="133"/>
        <end position="231"/>
    </location>
</feature>
<accession>F4RSX1</accession>
<protein>
    <submittedName>
        <fullName evidence="2">Uncharacterized protein</fullName>
    </submittedName>
</protein>
<dbReference type="GeneID" id="18923460"/>
<feature type="compositionally biased region" description="Basic and acidic residues" evidence="1">
    <location>
        <begin position="185"/>
        <end position="196"/>
    </location>
</feature>
<gene>
    <name evidence="2" type="ORF">MELLADRAFT_108378</name>
</gene>
<evidence type="ECO:0000256" key="1">
    <source>
        <dbReference type="SAM" id="MobiDB-lite"/>
    </source>
</evidence>
<reference evidence="3" key="1">
    <citation type="journal article" date="2011" name="Proc. Natl. Acad. Sci. U.S.A.">
        <title>Obligate biotrophy features unraveled by the genomic analysis of rust fungi.</title>
        <authorList>
            <person name="Duplessis S."/>
            <person name="Cuomo C.A."/>
            <person name="Lin Y.-C."/>
            <person name="Aerts A."/>
            <person name="Tisserant E."/>
            <person name="Veneault-Fourrey C."/>
            <person name="Joly D.L."/>
            <person name="Hacquard S."/>
            <person name="Amselem J."/>
            <person name="Cantarel B.L."/>
            <person name="Chiu R."/>
            <person name="Coutinho P.M."/>
            <person name="Feau N."/>
            <person name="Field M."/>
            <person name="Frey P."/>
            <person name="Gelhaye E."/>
            <person name="Goldberg J."/>
            <person name="Grabherr M.G."/>
            <person name="Kodira C.D."/>
            <person name="Kohler A."/>
            <person name="Kuees U."/>
            <person name="Lindquist E.A."/>
            <person name="Lucas S.M."/>
            <person name="Mago R."/>
            <person name="Mauceli E."/>
            <person name="Morin E."/>
            <person name="Murat C."/>
            <person name="Pangilinan J.L."/>
            <person name="Park R."/>
            <person name="Pearson M."/>
            <person name="Quesneville H."/>
            <person name="Rouhier N."/>
            <person name="Sakthikumar S."/>
            <person name="Salamov A.A."/>
            <person name="Schmutz J."/>
            <person name="Selles B."/>
            <person name="Shapiro H."/>
            <person name="Tanguay P."/>
            <person name="Tuskan G.A."/>
            <person name="Henrissat B."/>
            <person name="Van de Peer Y."/>
            <person name="Rouze P."/>
            <person name="Ellis J.G."/>
            <person name="Dodds P.N."/>
            <person name="Schein J.E."/>
            <person name="Zhong S."/>
            <person name="Hamelin R.C."/>
            <person name="Grigoriev I.V."/>
            <person name="Szabo L.J."/>
            <person name="Martin F."/>
        </authorList>
    </citation>
    <scope>NUCLEOTIDE SEQUENCE [LARGE SCALE GENOMIC DNA]</scope>
    <source>
        <strain evidence="3">98AG31 / pathotype 3-4-7</strain>
    </source>
</reference>
<dbReference type="EMBL" id="GL883118">
    <property type="protein sequence ID" value="EGG04403.1"/>
    <property type="molecule type" value="Genomic_DNA"/>
</dbReference>
<feature type="compositionally biased region" description="Basic and acidic residues" evidence="1">
    <location>
        <begin position="133"/>
        <end position="169"/>
    </location>
</feature>
<dbReference type="RefSeq" id="XP_007412194.1">
    <property type="nucleotide sequence ID" value="XM_007412132.1"/>
</dbReference>
<dbReference type="InterPro" id="IPR021109">
    <property type="entry name" value="Peptidase_aspartic_dom_sf"/>
</dbReference>
<keyword evidence="3" id="KW-1185">Reference proteome</keyword>
<dbReference type="KEGG" id="mlr:MELLADRAFT_108378"/>
<dbReference type="VEuPathDB" id="FungiDB:MELLADRAFT_108378"/>
<dbReference type="HOGENOM" id="CLU_503507_0_0_1"/>
<evidence type="ECO:0000313" key="3">
    <source>
        <dbReference type="Proteomes" id="UP000001072"/>
    </source>
</evidence>
<dbReference type="Gene3D" id="2.40.70.10">
    <property type="entry name" value="Acid Proteases"/>
    <property type="match status" value="1"/>
</dbReference>
<dbReference type="InParanoid" id="F4RSX1"/>
<dbReference type="Proteomes" id="UP000001072">
    <property type="component" value="Unassembled WGS sequence"/>
</dbReference>
<feature type="compositionally biased region" description="Acidic residues" evidence="1">
    <location>
        <begin position="220"/>
        <end position="231"/>
    </location>
</feature>
<evidence type="ECO:0000313" key="2">
    <source>
        <dbReference type="EMBL" id="EGG04403.1"/>
    </source>
</evidence>
<proteinExistence type="predicted"/>
<dbReference type="AlphaFoldDB" id="F4RSX1"/>
<organism evidence="3">
    <name type="scientific">Melampsora larici-populina (strain 98AG31 / pathotype 3-4-7)</name>
    <name type="common">Poplar leaf rust fungus</name>
    <dbReference type="NCBI Taxonomy" id="747676"/>
    <lineage>
        <taxon>Eukaryota</taxon>
        <taxon>Fungi</taxon>
        <taxon>Dikarya</taxon>
        <taxon>Basidiomycota</taxon>
        <taxon>Pucciniomycotina</taxon>
        <taxon>Pucciniomycetes</taxon>
        <taxon>Pucciniales</taxon>
        <taxon>Melampsoraceae</taxon>
        <taxon>Melampsora</taxon>
    </lineage>
</organism>